<reference evidence="2" key="1">
    <citation type="journal article" date="2021" name="Proc. Natl. Acad. Sci. U.S.A.">
        <title>Three genomes in the algal genus Volvox reveal the fate of a haploid sex-determining region after a transition to homothallism.</title>
        <authorList>
            <person name="Yamamoto K."/>
            <person name="Hamaji T."/>
            <person name="Kawai-Toyooka H."/>
            <person name="Matsuzaki R."/>
            <person name="Takahashi F."/>
            <person name="Nishimura Y."/>
            <person name="Kawachi M."/>
            <person name="Noguchi H."/>
            <person name="Minakuchi Y."/>
            <person name="Umen J.G."/>
            <person name="Toyoda A."/>
            <person name="Nozaki H."/>
        </authorList>
    </citation>
    <scope>NUCLEOTIDE SEQUENCE</scope>
    <source>
        <strain evidence="2">NIES-3786</strain>
    </source>
</reference>
<organism evidence="2 3">
    <name type="scientific">Volvox reticuliferus</name>
    <dbReference type="NCBI Taxonomy" id="1737510"/>
    <lineage>
        <taxon>Eukaryota</taxon>
        <taxon>Viridiplantae</taxon>
        <taxon>Chlorophyta</taxon>
        <taxon>core chlorophytes</taxon>
        <taxon>Chlorophyceae</taxon>
        <taxon>CS clade</taxon>
        <taxon>Chlamydomonadales</taxon>
        <taxon>Volvocaceae</taxon>
        <taxon>Volvox</taxon>
    </lineage>
</organism>
<evidence type="ECO:0000256" key="1">
    <source>
        <dbReference type="SAM" id="MobiDB-lite"/>
    </source>
</evidence>
<protein>
    <submittedName>
        <fullName evidence="2">Uncharacterized protein</fullName>
    </submittedName>
</protein>
<feature type="compositionally biased region" description="Gly residues" evidence="1">
    <location>
        <begin position="1"/>
        <end position="19"/>
    </location>
</feature>
<dbReference type="AlphaFoldDB" id="A0A8J4C366"/>
<gene>
    <name evidence="2" type="ORF">Vretifemale_4562</name>
</gene>
<name>A0A8J4C366_9CHLO</name>
<proteinExistence type="predicted"/>
<feature type="region of interest" description="Disordered" evidence="1">
    <location>
        <begin position="243"/>
        <end position="281"/>
    </location>
</feature>
<accession>A0A8J4C366</accession>
<feature type="region of interest" description="Disordered" evidence="1">
    <location>
        <begin position="206"/>
        <end position="226"/>
    </location>
</feature>
<keyword evidence="3" id="KW-1185">Reference proteome</keyword>
<evidence type="ECO:0000313" key="2">
    <source>
        <dbReference type="EMBL" id="GIL74626.1"/>
    </source>
</evidence>
<comment type="caution">
    <text evidence="2">The sequence shown here is derived from an EMBL/GenBank/DDBJ whole genome shotgun (WGS) entry which is preliminary data.</text>
</comment>
<dbReference type="Proteomes" id="UP000747110">
    <property type="component" value="Unassembled WGS sequence"/>
</dbReference>
<evidence type="ECO:0000313" key="3">
    <source>
        <dbReference type="Proteomes" id="UP000747110"/>
    </source>
</evidence>
<dbReference type="EMBL" id="BNCP01000006">
    <property type="protein sequence ID" value="GIL74626.1"/>
    <property type="molecule type" value="Genomic_DNA"/>
</dbReference>
<sequence length="281" mass="28004">MGYRVGLGGPATLPGGGTGRRSWRWGGAADIAAAMTPPLAAANAATAGAVVEADGREEQLRPPLLQLFTADPERLEDAIQAVKGGREWRGLVRMPIWLDTTSTYPPSADAIGAAITDNHSVYGRANGIATTNSTNGFWNAATFGGVPAARSTGTDTAITATCYTSHSGAGFGDATAIAMSGAGDVGGGAKPSQSVCRDVGGAAATKAGRSLVRRRTGAAAGADDGEGFMPMLVRGGGCSVAISSGPGGGGTNGSSTSASASRMRPPLMLRSLELPPPSPCE</sequence>
<feature type="region of interest" description="Disordered" evidence="1">
    <location>
        <begin position="1"/>
        <end position="20"/>
    </location>
</feature>